<evidence type="ECO:0000313" key="3">
    <source>
        <dbReference type="Proteomes" id="UP000178636"/>
    </source>
</evidence>
<comment type="caution">
    <text evidence="2">The sequence shown here is derived from an EMBL/GenBank/DDBJ whole genome shotgun (WGS) entry which is preliminary data.</text>
</comment>
<name>A0A1G2DAA6_9BACT</name>
<keyword evidence="1" id="KW-0472">Membrane</keyword>
<dbReference type="AlphaFoldDB" id="A0A1G2DAA6"/>
<reference evidence="2 3" key="1">
    <citation type="journal article" date="2016" name="Nat. Commun.">
        <title>Thousands of microbial genomes shed light on interconnected biogeochemical processes in an aquifer system.</title>
        <authorList>
            <person name="Anantharaman K."/>
            <person name="Brown C.T."/>
            <person name="Hug L.A."/>
            <person name="Sharon I."/>
            <person name="Castelle C.J."/>
            <person name="Probst A.J."/>
            <person name="Thomas B.C."/>
            <person name="Singh A."/>
            <person name="Wilkins M.J."/>
            <person name="Karaoz U."/>
            <person name="Brodie E.L."/>
            <person name="Williams K.H."/>
            <person name="Hubbard S.S."/>
            <person name="Banfield J.F."/>
        </authorList>
    </citation>
    <scope>NUCLEOTIDE SEQUENCE [LARGE SCALE GENOMIC DNA]</scope>
</reference>
<proteinExistence type="predicted"/>
<protein>
    <submittedName>
        <fullName evidence="2">Uncharacterized protein</fullName>
    </submittedName>
</protein>
<feature type="transmembrane region" description="Helical" evidence="1">
    <location>
        <begin position="6"/>
        <end position="26"/>
    </location>
</feature>
<dbReference type="STRING" id="1798664.A3C93_01955"/>
<organism evidence="2 3">
    <name type="scientific">Candidatus Lloydbacteria bacterium RIFCSPHIGHO2_02_FULL_54_17</name>
    <dbReference type="NCBI Taxonomy" id="1798664"/>
    <lineage>
        <taxon>Bacteria</taxon>
        <taxon>Candidatus Lloydiibacteriota</taxon>
    </lineage>
</organism>
<evidence type="ECO:0000313" key="2">
    <source>
        <dbReference type="EMBL" id="OGZ10559.1"/>
    </source>
</evidence>
<feature type="transmembrane region" description="Helical" evidence="1">
    <location>
        <begin position="56"/>
        <end position="76"/>
    </location>
</feature>
<gene>
    <name evidence="2" type="ORF">A3C93_01955</name>
</gene>
<sequence length="77" mass="8455">MSDFVFSLISLSLATVIAVFVGYINWHGNIKRDSVAWIGKKICRPLFGDEAQADGIFMYMTGLLLATIGLLVMFGLP</sequence>
<accession>A0A1G2DAA6</accession>
<dbReference type="Proteomes" id="UP000178636">
    <property type="component" value="Unassembled WGS sequence"/>
</dbReference>
<evidence type="ECO:0000256" key="1">
    <source>
        <dbReference type="SAM" id="Phobius"/>
    </source>
</evidence>
<dbReference type="EMBL" id="MHLO01000050">
    <property type="protein sequence ID" value="OGZ10559.1"/>
    <property type="molecule type" value="Genomic_DNA"/>
</dbReference>
<keyword evidence="1" id="KW-1133">Transmembrane helix</keyword>
<keyword evidence="1" id="KW-0812">Transmembrane</keyword>